<dbReference type="Pfam" id="PF13568">
    <property type="entry name" value="OMP_b-brl_2"/>
    <property type="match status" value="1"/>
</dbReference>
<keyword evidence="1" id="KW-0732">Signal</keyword>
<feature type="chain" id="PRO_5047532277" description="Outer membrane protein beta-barrel domain-containing protein" evidence="1">
    <location>
        <begin position="26"/>
        <end position="432"/>
    </location>
</feature>
<feature type="signal peptide" evidence="1">
    <location>
        <begin position="1"/>
        <end position="25"/>
    </location>
</feature>
<evidence type="ECO:0000313" key="3">
    <source>
        <dbReference type="EMBL" id="MDO7876618.1"/>
    </source>
</evidence>
<evidence type="ECO:0000313" key="4">
    <source>
        <dbReference type="Proteomes" id="UP001176429"/>
    </source>
</evidence>
<gene>
    <name evidence="3" type="ORF">Q5H93_17870</name>
</gene>
<dbReference type="EMBL" id="JAUQSY010000012">
    <property type="protein sequence ID" value="MDO7876618.1"/>
    <property type="molecule type" value="Genomic_DNA"/>
</dbReference>
<accession>A0ABT9BEC6</accession>
<organism evidence="3 4">
    <name type="scientific">Hymenobacter aranciens</name>
    <dbReference type="NCBI Taxonomy" id="3063996"/>
    <lineage>
        <taxon>Bacteria</taxon>
        <taxon>Pseudomonadati</taxon>
        <taxon>Bacteroidota</taxon>
        <taxon>Cytophagia</taxon>
        <taxon>Cytophagales</taxon>
        <taxon>Hymenobacteraceae</taxon>
        <taxon>Hymenobacter</taxon>
    </lineage>
</organism>
<proteinExistence type="predicted"/>
<comment type="caution">
    <text evidence="3">The sequence shown here is derived from an EMBL/GenBank/DDBJ whole genome shotgun (WGS) entry which is preliminary data.</text>
</comment>
<sequence>MPNKLHLGMLGFVLLLLGRPAQAQAQDDFQPGYLIRPAGDTARGQVRQQGKQRAQRECVFRTSPTAPATSFEPNQLLGYGLSAGPAFRRARLARTETDSVTVLRFMEVLVAGKASLLYGLDNEGKGHFFLQLQPPFPSMSKPLAELVQLQRRVEVNGQAFTQVIKQYQQTLTVAFADCPAVTAKVPKLGFSEDAFTRIVQQYNACVAPATAVAQLSERNVSTRLDVVAGIGMSQQLQLSHISTIAYLNTSLRAAASPIAGLQLGYNSRRLSPRLWGYVGVLYQRSSYTGAETARPGSPPSDARYTMAYEISTLRTPLVLRYEVGRGRLRPFVEAGGTFKLVLKQHRNEYVTYYAAPYNYPPETKPLFKPGTEYEGGWLVGLGVQLHQASGHHFTAQLRYEQTKGLISDFVTNGRVSTNNTTVQGLLGYTLFK</sequence>
<protein>
    <recommendedName>
        <fullName evidence="2">Outer membrane protein beta-barrel domain-containing protein</fullName>
    </recommendedName>
</protein>
<evidence type="ECO:0000259" key="2">
    <source>
        <dbReference type="Pfam" id="PF13568"/>
    </source>
</evidence>
<dbReference type="Proteomes" id="UP001176429">
    <property type="component" value="Unassembled WGS sequence"/>
</dbReference>
<feature type="domain" description="Outer membrane protein beta-barrel" evidence="2">
    <location>
        <begin position="213"/>
        <end position="401"/>
    </location>
</feature>
<reference evidence="3" key="1">
    <citation type="submission" date="2023-07" db="EMBL/GenBank/DDBJ databases">
        <authorList>
            <person name="Kim M.K."/>
        </authorList>
    </citation>
    <scope>NUCLEOTIDE SEQUENCE</scope>
    <source>
        <strain evidence="3">ASUV-10-1</strain>
    </source>
</reference>
<evidence type="ECO:0000256" key="1">
    <source>
        <dbReference type="SAM" id="SignalP"/>
    </source>
</evidence>
<dbReference type="InterPro" id="IPR025665">
    <property type="entry name" value="Beta-barrel_OMP_2"/>
</dbReference>
<keyword evidence="4" id="KW-1185">Reference proteome</keyword>
<dbReference type="RefSeq" id="WP_305007990.1">
    <property type="nucleotide sequence ID" value="NZ_JAUQSY010000012.1"/>
</dbReference>
<name>A0ABT9BEC6_9BACT</name>